<dbReference type="OrthoDB" id="30720at2"/>
<organism evidence="1 2">
    <name type="scientific">Meiothermus luteus</name>
    <dbReference type="NCBI Taxonomy" id="2026184"/>
    <lineage>
        <taxon>Bacteria</taxon>
        <taxon>Thermotogati</taxon>
        <taxon>Deinococcota</taxon>
        <taxon>Deinococci</taxon>
        <taxon>Thermales</taxon>
        <taxon>Thermaceae</taxon>
        <taxon>Meiothermus</taxon>
    </lineage>
</organism>
<sequence length="189" mass="21534">MKARHKLSYHIRAVRLHHRPEDIPWNKLGGLVEALGWRLEGERLIRAAAPPINAPAPGCFTVFDDTVPTVDAENRLFMALFKFVGGELVQLSSNLSLLEFEMTCWRLQESLGLPVDPFFLLERCLYEVEGPEGAFLVETPRGLDPARLIAHLGPGHRVGKEQLLLPEKSIPELHRGLWIYRLKRRSMVR</sequence>
<accession>A0A399EP38</accession>
<dbReference type="Proteomes" id="UP000265800">
    <property type="component" value="Unassembled WGS sequence"/>
</dbReference>
<protein>
    <submittedName>
        <fullName evidence="1">Uncharacterized protein</fullName>
    </submittedName>
</protein>
<gene>
    <name evidence="1" type="ORF">Mlute_01794</name>
</gene>
<keyword evidence="2" id="KW-1185">Reference proteome</keyword>
<dbReference type="EMBL" id="QWKZ01000055">
    <property type="protein sequence ID" value="RIH84809.1"/>
    <property type="molecule type" value="Genomic_DNA"/>
</dbReference>
<proteinExistence type="predicted"/>
<reference evidence="1 2" key="1">
    <citation type="submission" date="2018-08" db="EMBL/GenBank/DDBJ databases">
        <title>Meiothermus luteus KCTC 52599 genome sequencing project.</title>
        <authorList>
            <person name="Da Costa M.S."/>
            <person name="Albuquerque L."/>
            <person name="Raposo P."/>
            <person name="Froufe H.J.C."/>
            <person name="Barroso C.S."/>
            <person name="Egas C."/>
        </authorList>
    </citation>
    <scope>NUCLEOTIDE SEQUENCE [LARGE SCALE GENOMIC DNA]</scope>
    <source>
        <strain evidence="1 2">KCTC 52599</strain>
    </source>
</reference>
<name>A0A399EP38_9DEIN</name>
<dbReference type="AlphaFoldDB" id="A0A399EP38"/>
<comment type="caution">
    <text evidence="1">The sequence shown here is derived from an EMBL/GenBank/DDBJ whole genome shotgun (WGS) entry which is preliminary data.</text>
</comment>
<evidence type="ECO:0000313" key="2">
    <source>
        <dbReference type="Proteomes" id="UP000265800"/>
    </source>
</evidence>
<evidence type="ECO:0000313" key="1">
    <source>
        <dbReference type="EMBL" id="RIH84809.1"/>
    </source>
</evidence>
<dbReference type="RefSeq" id="WP_119360386.1">
    <property type="nucleotide sequence ID" value="NZ_QWKZ01000055.1"/>
</dbReference>